<evidence type="ECO:0000259" key="8">
    <source>
        <dbReference type="PROSITE" id="PS51278"/>
    </source>
</evidence>
<dbReference type="EC" id="6.3.5.4" evidence="3"/>
<dbReference type="PANTHER" id="PTHR43284">
    <property type="entry name" value="ASPARAGINE SYNTHETASE (GLUTAMINE-HYDROLYZING)"/>
    <property type="match status" value="1"/>
</dbReference>
<evidence type="ECO:0000313" key="10">
    <source>
        <dbReference type="Proteomes" id="UP001165488"/>
    </source>
</evidence>
<evidence type="ECO:0000313" key="9">
    <source>
        <dbReference type="EMBL" id="MCH7397685.1"/>
    </source>
</evidence>
<evidence type="ECO:0000256" key="1">
    <source>
        <dbReference type="ARBA" id="ARBA00005187"/>
    </source>
</evidence>
<dbReference type="Pfam" id="PF13537">
    <property type="entry name" value="GATase_7"/>
    <property type="match status" value="1"/>
</dbReference>
<evidence type="ECO:0000256" key="5">
    <source>
        <dbReference type="ARBA" id="ARBA00022840"/>
    </source>
</evidence>
<keyword evidence="10" id="KW-1185">Reference proteome</keyword>
<dbReference type="NCBIfam" id="TIGR01536">
    <property type="entry name" value="asn_synth_AEB"/>
    <property type="match status" value="1"/>
</dbReference>
<feature type="domain" description="Glutamine amidotransferase type-2" evidence="8">
    <location>
        <begin position="2"/>
        <end position="212"/>
    </location>
</feature>
<dbReference type="Gene3D" id="3.40.50.620">
    <property type="entry name" value="HUPs"/>
    <property type="match status" value="1"/>
</dbReference>
<dbReference type="GO" id="GO:0004066">
    <property type="term" value="F:asparagine synthase (glutamine-hydrolyzing) activity"/>
    <property type="evidence" value="ECO:0007669"/>
    <property type="project" value="UniProtKB-EC"/>
</dbReference>
<keyword evidence="4" id="KW-0547">Nucleotide-binding</keyword>
<evidence type="ECO:0000256" key="3">
    <source>
        <dbReference type="ARBA" id="ARBA00012737"/>
    </source>
</evidence>
<dbReference type="Gene3D" id="3.60.20.10">
    <property type="entry name" value="Glutamine Phosphoribosylpyrophosphate, subunit 1, domain 1"/>
    <property type="match status" value="1"/>
</dbReference>
<keyword evidence="9" id="KW-0436">Ligase</keyword>
<gene>
    <name evidence="9" type="primary">asnB</name>
    <name evidence="9" type="ORF">MM236_06780</name>
</gene>
<proteinExistence type="inferred from homology"/>
<evidence type="ECO:0000256" key="2">
    <source>
        <dbReference type="ARBA" id="ARBA00005752"/>
    </source>
</evidence>
<keyword evidence="6" id="KW-0315">Glutamine amidotransferase</keyword>
<comment type="similarity">
    <text evidence="2">Belongs to the asparagine synthetase family.</text>
</comment>
<protein>
    <recommendedName>
        <fullName evidence="3">asparagine synthase (glutamine-hydrolyzing)</fullName>
        <ecNumber evidence="3">6.3.5.4</ecNumber>
    </recommendedName>
</protein>
<dbReference type="SUPFAM" id="SSF52402">
    <property type="entry name" value="Adenine nucleotide alpha hydrolases-like"/>
    <property type="match status" value="1"/>
</dbReference>
<reference evidence="9" key="1">
    <citation type="submission" date="2022-03" db="EMBL/GenBank/DDBJ databases">
        <title>De novo assembled genomes of Belliella spp. (Cyclobacteriaceae) strains.</title>
        <authorList>
            <person name="Szabo A."/>
            <person name="Korponai K."/>
            <person name="Felfoldi T."/>
        </authorList>
    </citation>
    <scope>NUCLEOTIDE SEQUENCE</scope>
    <source>
        <strain evidence="9">DSM 107340</strain>
    </source>
</reference>
<dbReference type="PANTHER" id="PTHR43284:SF1">
    <property type="entry name" value="ASPARAGINE SYNTHETASE"/>
    <property type="match status" value="1"/>
</dbReference>
<dbReference type="CDD" id="cd01991">
    <property type="entry name" value="Asn_synthase_B_C"/>
    <property type="match status" value="1"/>
</dbReference>
<name>A0ABS9UM39_9BACT</name>
<comment type="catalytic activity">
    <reaction evidence="7">
        <text>L-aspartate + L-glutamine + ATP + H2O = L-asparagine + L-glutamate + AMP + diphosphate + H(+)</text>
        <dbReference type="Rhea" id="RHEA:12228"/>
        <dbReference type="ChEBI" id="CHEBI:15377"/>
        <dbReference type="ChEBI" id="CHEBI:15378"/>
        <dbReference type="ChEBI" id="CHEBI:29985"/>
        <dbReference type="ChEBI" id="CHEBI:29991"/>
        <dbReference type="ChEBI" id="CHEBI:30616"/>
        <dbReference type="ChEBI" id="CHEBI:33019"/>
        <dbReference type="ChEBI" id="CHEBI:58048"/>
        <dbReference type="ChEBI" id="CHEBI:58359"/>
        <dbReference type="ChEBI" id="CHEBI:456215"/>
        <dbReference type="EC" id="6.3.5.4"/>
    </reaction>
</comment>
<sequence length="596" mass="68967">MCGINLIINPKEDGKSTIQKMMQATQHRGPDFSDFCQITEGVWIAGNRLKILDLSASSNQPFWSEDKSCVLVWNGALYNYQDLRNNLLDLGYNFKTNSDSEVLLLWLKHYGSDKISELKGMFAFVFVNISLQQITIARDPSGEKPLYFYQNEETWCFSSESRGVLAGFGKEIKIDKSQFLPYFYSRHSFPDRSFYHDIQQHLPGTGLTLDFNGKTVRNFEWTQPKFIQDVPSQEVFESKLKDAVLKNFHAERPVGIILSGGADSSLLYRLWTEETSQPVATFTAAFEQKYQAKYKDPVFAKKLTSQFEGFHTEVLVNPEKIQKHWQEYIAGMDQPIGDSAGILTWLIAKEAKENVQVLISGAGADELFGGYTRHSAFAKYLKNPKFYLQIKKLSENLPFPRPYKKFLNGIDSDPERTFLNFASLLNIPDDEYSKFQLWYPKDAGIFQNALNFDRKYFLVNDVLKIHDNVCMTQGIEGRSPYLDFEMIQWTKGFSEDQTLFYSSKKMIKEALEKRGFAKIAKRKKIGFGIPIKEWLQEDESFRKWVFGTIKEMNAKWAADFPREMQQIAEAPEKVFKDQFLLVWNLFILASWLKNQE</sequence>
<dbReference type="Proteomes" id="UP001165488">
    <property type="component" value="Unassembled WGS sequence"/>
</dbReference>
<keyword evidence="5" id="KW-0067">ATP-binding</keyword>
<comment type="caution">
    <text evidence="9">The sequence shown here is derived from an EMBL/GenBank/DDBJ whole genome shotgun (WGS) entry which is preliminary data.</text>
</comment>
<evidence type="ECO:0000256" key="6">
    <source>
        <dbReference type="ARBA" id="ARBA00022962"/>
    </source>
</evidence>
<dbReference type="InterPro" id="IPR001962">
    <property type="entry name" value="Asn_synthase"/>
</dbReference>
<dbReference type="InterPro" id="IPR006426">
    <property type="entry name" value="Asn_synth_AEB"/>
</dbReference>
<dbReference type="InterPro" id="IPR014729">
    <property type="entry name" value="Rossmann-like_a/b/a_fold"/>
</dbReference>
<dbReference type="InterPro" id="IPR051786">
    <property type="entry name" value="ASN_synthetase/amidase"/>
</dbReference>
<dbReference type="RefSeq" id="WP_241274198.1">
    <property type="nucleotide sequence ID" value="NZ_JAKZGS010000004.1"/>
</dbReference>
<dbReference type="PIRSF" id="PIRSF001589">
    <property type="entry name" value="Asn_synthetase_glu-h"/>
    <property type="match status" value="1"/>
</dbReference>
<dbReference type="EMBL" id="JAKZGS010000004">
    <property type="protein sequence ID" value="MCH7397685.1"/>
    <property type="molecule type" value="Genomic_DNA"/>
</dbReference>
<comment type="pathway">
    <text evidence="1">Amino-acid biosynthesis; L-asparagine biosynthesis; L-asparagine from L-aspartate (L-Gln route): step 1/1.</text>
</comment>
<evidence type="ECO:0000256" key="4">
    <source>
        <dbReference type="ARBA" id="ARBA00022741"/>
    </source>
</evidence>
<organism evidence="9 10">
    <name type="scientific">Belliella calami</name>
    <dbReference type="NCBI Taxonomy" id="2923436"/>
    <lineage>
        <taxon>Bacteria</taxon>
        <taxon>Pseudomonadati</taxon>
        <taxon>Bacteroidota</taxon>
        <taxon>Cytophagia</taxon>
        <taxon>Cytophagales</taxon>
        <taxon>Cyclobacteriaceae</taxon>
        <taxon>Belliella</taxon>
    </lineage>
</organism>
<dbReference type="PROSITE" id="PS51278">
    <property type="entry name" value="GATASE_TYPE_2"/>
    <property type="match status" value="1"/>
</dbReference>
<dbReference type="SUPFAM" id="SSF56235">
    <property type="entry name" value="N-terminal nucleophile aminohydrolases (Ntn hydrolases)"/>
    <property type="match status" value="1"/>
</dbReference>
<accession>A0ABS9UM39</accession>
<dbReference type="CDD" id="cd00712">
    <property type="entry name" value="AsnB"/>
    <property type="match status" value="1"/>
</dbReference>
<dbReference type="InterPro" id="IPR029055">
    <property type="entry name" value="Ntn_hydrolases_N"/>
</dbReference>
<dbReference type="InterPro" id="IPR033738">
    <property type="entry name" value="AsnB_N"/>
</dbReference>
<dbReference type="InterPro" id="IPR017932">
    <property type="entry name" value="GATase_2_dom"/>
</dbReference>
<evidence type="ECO:0000256" key="7">
    <source>
        <dbReference type="ARBA" id="ARBA00048741"/>
    </source>
</evidence>
<dbReference type="Pfam" id="PF00733">
    <property type="entry name" value="Asn_synthase"/>
    <property type="match status" value="1"/>
</dbReference>